<dbReference type="Proteomes" id="UP000585363">
    <property type="component" value="Unassembled WGS sequence"/>
</dbReference>
<dbReference type="EMBL" id="JAADJU010000013">
    <property type="protein sequence ID" value="NMP29344.1"/>
    <property type="molecule type" value="Genomic_DNA"/>
</dbReference>
<reference evidence="1 2" key="1">
    <citation type="submission" date="2020-01" db="EMBL/GenBank/DDBJ databases">
        <authorList>
            <person name="Lee S.D."/>
        </authorList>
    </citation>
    <scope>NUCLEOTIDE SEQUENCE [LARGE SCALE GENOMIC DNA]</scope>
    <source>
        <strain evidence="1 2">SAP-1</strain>
    </source>
</reference>
<protein>
    <submittedName>
        <fullName evidence="1">Uncharacterized protein</fullName>
    </submittedName>
</protein>
<dbReference type="AlphaFoldDB" id="A0A848MTT6"/>
<sequence>MNINSKHHDARHLAANVEIATELPVKKDIYSRVKRATDYAMRQKVNVRTPQKLFDDYALFHKGQPATAYFNGQHYFNHPVLDRVFKEGSGNITATQKQMLENIRHATQRAYQLSPTFRKILDQRQTLIGQGISPPVTVIPLADDWHMSRAFNTRDCFSDNKEGYVAINGKYLTHNSEQYPSFYLGESKDAVELKPDSFERVVMHEIVHALTHSLDSERNTAAGEERYAQVMRAKRQIIYSVDESKDFSDAHKVLTPTKSDFFKIAGDDIPGLAYEGDVYCSKVNLIGENDALVNTIFREMDPQYKPLLVYGPLTSYWQYEGQLLISDELSLDIDDQHQVLTYLLQQDQGDGELNYPFSFFSQNRKRQVSLDAANLHKKIILP</sequence>
<reference evidence="1 2" key="2">
    <citation type="submission" date="2020-06" db="EMBL/GenBank/DDBJ databases">
        <title>Polyphasic characterization of a Rahnella strain isolated from tree sap.</title>
        <authorList>
            <person name="Kim I.S."/>
        </authorList>
    </citation>
    <scope>NUCLEOTIDE SEQUENCE [LARGE SCALE GENOMIC DNA]</scope>
    <source>
        <strain evidence="1 2">SAP-1</strain>
    </source>
</reference>
<organism evidence="1 2">
    <name type="scientific">Rouxiella aceris</name>
    <dbReference type="NCBI Taxonomy" id="2703884"/>
    <lineage>
        <taxon>Bacteria</taxon>
        <taxon>Pseudomonadati</taxon>
        <taxon>Pseudomonadota</taxon>
        <taxon>Gammaproteobacteria</taxon>
        <taxon>Enterobacterales</taxon>
        <taxon>Yersiniaceae</taxon>
        <taxon>Rouxiella</taxon>
    </lineage>
</organism>
<proteinExistence type="predicted"/>
<name>A0A848MTT6_9GAMM</name>
<keyword evidence="2" id="KW-1185">Reference proteome</keyword>
<gene>
    <name evidence="1" type="ORF">GW590_21060</name>
</gene>
<evidence type="ECO:0000313" key="2">
    <source>
        <dbReference type="Proteomes" id="UP000585363"/>
    </source>
</evidence>
<dbReference type="RefSeq" id="WP_169405056.1">
    <property type="nucleotide sequence ID" value="NZ_JAADJU010000013.1"/>
</dbReference>
<evidence type="ECO:0000313" key="1">
    <source>
        <dbReference type="EMBL" id="NMP29344.1"/>
    </source>
</evidence>
<comment type="caution">
    <text evidence="1">The sequence shown here is derived from an EMBL/GenBank/DDBJ whole genome shotgun (WGS) entry which is preliminary data.</text>
</comment>
<accession>A0A848MTT6</accession>